<accession>A0A1I7CA13</accession>
<sequence>MKAVTYHKETDEFVLADVEKPTPAKGEVLVKVVATGLNPVDAKINKWCAAARDMSDNWVPGLDVSGNIEQVGESVTNWAVGDAVLYHGNMFRPHGGLAEFAVTDAEALVRHPDVDPVIAAATPCAGWTAWRALVDKLDIENRNTLLVMGGSGGVGGFAIQIAKHFGTEKILATCSERNLDYVHSLGATRAIDYGWEDVIGIAFEETGRQGVDVALDTVGGDNDITAASCLGFEGEMVELVSTVRPAAYDNAFLKGLSFHQLSLGSSLRAGPKAKANLVKAGTVFSKLLEIGEISVPKIRQISLEDVGPALKEMRNQRTVGKIVLKI</sequence>
<dbReference type="InterPro" id="IPR013154">
    <property type="entry name" value="ADH-like_N"/>
</dbReference>
<dbReference type="GO" id="GO:0016651">
    <property type="term" value="F:oxidoreductase activity, acting on NAD(P)H"/>
    <property type="evidence" value="ECO:0007669"/>
    <property type="project" value="TreeGrafter"/>
</dbReference>
<dbReference type="InterPro" id="IPR020843">
    <property type="entry name" value="ER"/>
</dbReference>
<evidence type="ECO:0000256" key="2">
    <source>
        <dbReference type="ARBA" id="ARBA00023002"/>
    </source>
</evidence>
<dbReference type="Proteomes" id="UP000183371">
    <property type="component" value="Unassembled WGS sequence"/>
</dbReference>
<dbReference type="PANTHER" id="PTHR48106">
    <property type="entry name" value="QUINONE OXIDOREDUCTASE PIG3-RELATED"/>
    <property type="match status" value="1"/>
</dbReference>
<evidence type="ECO:0000313" key="4">
    <source>
        <dbReference type="EMBL" id="SFT96243.1"/>
    </source>
</evidence>
<name>A0A1I7CA13_9HYPH</name>
<gene>
    <name evidence="4" type="ORF">SAMN05444141_105361</name>
</gene>
<dbReference type="InterPro" id="IPR013149">
    <property type="entry name" value="ADH-like_C"/>
</dbReference>
<dbReference type="SUPFAM" id="SSF51735">
    <property type="entry name" value="NAD(P)-binding Rossmann-fold domains"/>
    <property type="match status" value="1"/>
</dbReference>
<dbReference type="Pfam" id="PF00107">
    <property type="entry name" value="ADH_zinc_N"/>
    <property type="match status" value="1"/>
</dbReference>
<keyword evidence="5" id="KW-1185">Reference proteome</keyword>
<dbReference type="GO" id="GO:0070402">
    <property type="term" value="F:NADPH binding"/>
    <property type="evidence" value="ECO:0007669"/>
    <property type="project" value="TreeGrafter"/>
</dbReference>
<dbReference type="InterPro" id="IPR036291">
    <property type="entry name" value="NAD(P)-bd_dom_sf"/>
</dbReference>
<dbReference type="Gene3D" id="3.40.50.720">
    <property type="entry name" value="NAD(P)-binding Rossmann-like Domain"/>
    <property type="match status" value="1"/>
</dbReference>
<dbReference type="EMBL" id="FPBD01000005">
    <property type="protein sequence ID" value="SFT96243.1"/>
    <property type="molecule type" value="Genomic_DNA"/>
</dbReference>
<dbReference type="AlphaFoldDB" id="A0A1I7CA13"/>
<protein>
    <submittedName>
        <fullName evidence="4">NADPH:quinone reductase</fullName>
    </submittedName>
</protein>
<organism evidence="4 5">
    <name type="scientific">Pseudovibrio denitrificans</name>
    <dbReference type="NCBI Taxonomy" id="258256"/>
    <lineage>
        <taxon>Bacteria</taxon>
        <taxon>Pseudomonadati</taxon>
        <taxon>Pseudomonadota</taxon>
        <taxon>Alphaproteobacteria</taxon>
        <taxon>Hyphomicrobiales</taxon>
        <taxon>Stappiaceae</taxon>
        <taxon>Pseudovibrio</taxon>
    </lineage>
</organism>
<keyword evidence="1" id="KW-0521">NADP</keyword>
<dbReference type="Pfam" id="PF08240">
    <property type="entry name" value="ADH_N"/>
    <property type="match status" value="1"/>
</dbReference>
<reference evidence="5" key="1">
    <citation type="submission" date="2016-10" db="EMBL/GenBank/DDBJ databases">
        <authorList>
            <person name="Varghese N."/>
            <person name="Submissions S."/>
        </authorList>
    </citation>
    <scope>NUCLEOTIDE SEQUENCE [LARGE SCALE GENOMIC DNA]</scope>
    <source>
        <strain evidence="5">DSM 17465</strain>
    </source>
</reference>
<feature type="domain" description="Enoyl reductase (ER)" evidence="3">
    <location>
        <begin position="8"/>
        <end position="324"/>
    </location>
</feature>
<dbReference type="SUPFAM" id="SSF50129">
    <property type="entry name" value="GroES-like"/>
    <property type="match status" value="1"/>
</dbReference>
<evidence type="ECO:0000259" key="3">
    <source>
        <dbReference type="SMART" id="SM00829"/>
    </source>
</evidence>
<dbReference type="InterPro" id="IPR011032">
    <property type="entry name" value="GroES-like_sf"/>
</dbReference>
<proteinExistence type="predicted"/>
<evidence type="ECO:0000256" key="1">
    <source>
        <dbReference type="ARBA" id="ARBA00022857"/>
    </source>
</evidence>
<evidence type="ECO:0000313" key="5">
    <source>
        <dbReference type="Proteomes" id="UP000183371"/>
    </source>
</evidence>
<keyword evidence="2" id="KW-0560">Oxidoreductase</keyword>
<dbReference type="SMART" id="SM00829">
    <property type="entry name" value="PKS_ER"/>
    <property type="match status" value="1"/>
</dbReference>
<dbReference type="RefSeq" id="WP_054783123.1">
    <property type="nucleotide sequence ID" value="NZ_FPBD01000005.1"/>
</dbReference>
<dbReference type="Gene3D" id="3.90.180.10">
    <property type="entry name" value="Medium-chain alcohol dehydrogenases, catalytic domain"/>
    <property type="match status" value="1"/>
</dbReference>